<gene>
    <name evidence="1" type="ORF">HanXRQr2_Chr03g0098361</name>
</gene>
<dbReference type="GO" id="GO:0000373">
    <property type="term" value="P:Group II intron splicing"/>
    <property type="evidence" value="ECO:0007669"/>
    <property type="project" value="InterPro"/>
</dbReference>
<accession>A0A9K3NVD3</accession>
<comment type="caution">
    <text evidence="1">The sequence shown here is derived from an EMBL/GenBank/DDBJ whole genome shotgun (WGS) entry which is preliminary data.</text>
</comment>
<proteinExistence type="predicted"/>
<dbReference type="InterPro" id="IPR044599">
    <property type="entry name" value="CAF1P_plant"/>
</dbReference>
<dbReference type="EMBL" id="MNCJ02000318">
    <property type="protein sequence ID" value="KAF5813440.1"/>
    <property type="molecule type" value="Genomic_DNA"/>
</dbReference>
<sequence>MNGGTTEQNMLELIHSHWRRDPVCEVRCLGVPTVDTRTLCRVLQVCSDNFDSSLRFCK</sequence>
<keyword evidence="2" id="KW-1185">Reference proteome</keyword>
<dbReference type="SUPFAM" id="SSF75471">
    <property type="entry name" value="YhbY-like"/>
    <property type="match status" value="1"/>
</dbReference>
<name>A0A9K3NVD3_HELAN</name>
<dbReference type="PANTHER" id="PTHR46247:SF3">
    <property type="entry name" value="CRS2-ASSOCIATED FACTOR 2, CHLOROPLASTIC"/>
    <property type="match status" value="1"/>
</dbReference>
<evidence type="ECO:0000313" key="2">
    <source>
        <dbReference type="Proteomes" id="UP000215914"/>
    </source>
</evidence>
<protein>
    <submittedName>
        <fullName evidence="1">YhbY-like superfamily protein</fullName>
    </submittedName>
</protein>
<dbReference type="AlphaFoldDB" id="A0A9K3NVD3"/>
<dbReference type="Proteomes" id="UP000215914">
    <property type="component" value="Unassembled WGS sequence"/>
</dbReference>
<organism evidence="1 2">
    <name type="scientific">Helianthus annuus</name>
    <name type="common">Common sunflower</name>
    <dbReference type="NCBI Taxonomy" id="4232"/>
    <lineage>
        <taxon>Eukaryota</taxon>
        <taxon>Viridiplantae</taxon>
        <taxon>Streptophyta</taxon>
        <taxon>Embryophyta</taxon>
        <taxon>Tracheophyta</taxon>
        <taxon>Spermatophyta</taxon>
        <taxon>Magnoliopsida</taxon>
        <taxon>eudicotyledons</taxon>
        <taxon>Gunneridae</taxon>
        <taxon>Pentapetalae</taxon>
        <taxon>asterids</taxon>
        <taxon>campanulids</taxon>
        <taxon>Asterales</taxon>
        <taxon>Asteraceae</taxon>
        <taxon>Asteroideae</taxon>
        <taxon>Heliantheae alliance</taxon>
        <taxon>Heliantheae</taxon>
        <taxon>Helianthus</taxon>
    </lineage>
</organism>
<dbReference type="InterPro" id="IPR035920">
    <property type="entry name" value="YhbY-like_sf"/>
</dbReference>
<reference evidence="1" key="1">
    <citation type="journal article" date="2017" name="Nature">
        <title>The sunflower genome provides insights into oil metabolism, flowering and Asterid evolution.</title>
        <authorList>
            <person name="Badouin H."/>
            <person name="Gouzy J."/>
            <person name="Grassa C.J."/>
            <person name="Murat F."/>
            <person name="Staton S.E."/>
            <person name="Cottret L."/>
            <person name="Lelandais-Briere C."/>
            <person name="Owens G.L."/>
            <person name="Carrere S."/>
            <person name="Mayjonade B."/>
            <person name="Legrand L."/>
            <person name="Gill N."/>
            <person name="Kane N.C."/>
            <person name="Bowers J.E."/>
            <person name="Hubner S."/>
            <person name="Bellec A."/>
            <person name="Berard A."/>
            <person name="Berges H."/>
            <person name="Blanchet N."/>
            <person name="Boniface M.C."/>
            <person name="Brunel D."/>
            <person name="Catrice O."/>
            <person name="Chaidir N."/>
            <person name="Claudel C."/>
            <person name="Donnadieu C."/>
            <person name="Faraut T."/>
            <person name="Fievet G."/>
            <person name="Helmstetter N."/>
            <person name="King M."/>
            <person name="Knapp S.J."/>
            <person name="Lai Z."/>
            <person name="Le Paslier M.C."/>
            <person name="Lippi Y."/>
            <person name="Lorenzon L."/>
            <person name="Mandel J.R."/>
            <person name="Marage G."/>
            <person name="Marchand G."/>
            <person name="Marquand E."/>
            <person name="Bret-Mestries E."/>
            <person name="Morien E."/>
            <person name="Nambeesan S."/>
            <person name="Nguyen T."/>
            <person name="Pegot-Espagnet P."/>
            <person name="Pouilly N."/>
            <person name="Raftis F."/>
            <person name="Sallet E."/>
            <person name="Schiex T."/>
            <person name="Thomas J."/>
            <person name="Vandecasteele C."/>
            <person name="Vares D."/>
            <person name="Vear F."/>
            <person name="Vautrin S."/>
            <person name="Crespi M."/>
            <person name="Mangin B."/>
            <person name="Burke J.M."/>
            <person name="Salse J."/>
            <person name="Munos S."/>
            <person name="Vincourt P."/>
            <person name="Rieseberg L.H."/>
            <person name="Langlade N.B."/>
        </authorList>
    </citation>
    <scope>NUCLEOTIDE SEQUENCE</scope>
    <source>
        <tissue evidence="1">Leaves</tissue>
    </source>
</reference>
<dbReference type="PANTHER" id="PTHR46247">
    <property type="entry name" value="CRS2-ASSOCIATED FACTOR 1, CHLOROPLASTIC"/>
    <property type="match status" value="1"/>
</dbReference>
<evidence type="ECO:0000313" key="1">
    <source>
        <dbReference type="EMBL" id="KAF5813440.1"/>
    </source>
</evidence>
<dbReference type="Gramene" id="mRNA:HanXRQr2_Chr03g0098361">
    <property type="protein sequence ID" value="CDS:HanXRQr2_Chr03g0098361.1"/>
    <property type="gene ID" value="HanXRQr2_Chr03g0098361"/>
</dbReference>
<reference evidence="1" key="2">
    <citation type="submission" date="2020-06" db="EMBL/GenBank/DDBJ databases">
        <title>Helianthus annuus Genome sequencing and assembly Release 2.</title>
        <authorList>
            <person name="Gouzy J."/>
            <person name="Langlade N."/>
            <person name="Munos S."/>
        </authorList>
    </citation>
    <scope>NUCLEOTIDE SEQUENCE</scope>
    <source>
        <tissue evidence="1">Leaves</tissue>
    </source>
</reference>